<accession>A0A445GW90</accession>
<keyword evidence="3" id="KW-1185">Reference proteome</keyword>
<dbReference type="Proteomes" id="UP000289340">
    <property type="component" value="Chromosome 15"/>
</dbReference>
<evidence type="ECO:0000313" key="2">
    <source>
        <dbReference type="EMBL" id="RZB65516.1"/>
    </source>
</evidence>
<dbReference type="EMBL" id="QZWG01000015">
    <property type="protein sequence ID" value="RZB65516.1"/>
    <property type="molecule type" value="Genomic_DNA"/>
</dbReference>
<keyword evidence="1" id="KW-0732">Signal</keyword>
<gene>
    <name evidence="2" type="ORF">D0Y65_041541</name>
</gene>
<reference evidence="2 3" key="1">
    <citation type="submission" date="2018-09" db="EMBL/GenBank/DDBJ databases">
        <title>A high-quality reference genome of wild soybean provides a powerful tool to mine soybean genomes.</title>
        <authorList>
            <person name="Xie M."/>
            <person name="Chung C.Y.L."/>
            <person name="Li M.-W."/>
            <person name="Wong F.-L."/>
            <person name="Chan T.-F."/>
            <person name="Lam H.-M."/>
        </authorList>
    </citation>
    <scope>NUCLEOTIDE SEQUENCE [LARGE SCALE GENOMIC DNA]</scope>
    <source>
        <strain evidence="3">cv. W05</strain>
        <tissue evidence="2">Hypocotyl of etiolated seedlings</tissue>
    </source>
</reference>
<comment type="caution">
    <text evidence="2">The sequence shown here is derived from an EMBL/GenBank/DDBJ whole genome shotgun (WGS) entry which is preliminary data.</text>
</comment>
<proteinExistence type="predicted"/>
<feature type="chain" id="PRO_5019414596" evidence="1">
    <location>
        <begin position="20"/>
        <end position="70"/>
    </location>
</feature>
<dbReference type="SMR" id="A0A445GW90"/>
<protein>
    <submittedName>
        <fullName evidence="2">Uncharacterized protein</fullName>
    </submittedName>
</protein>
<name>A0A445GW90_GLYSO</name>
<evidence type="ECO:0000313" key="3">
    <source>
        <dbReference type="Proteomes" id="UP000289340"/>
    </source>
</evidence>
<feature type="signal peptide" evidence="1">
    <location>
        <begin position="1"/>
        <end position="19"/>
    </location>
</feature>
<sequence>MAFCFYQLFFLGILFVALALSSGLTTGLSEISSYRCLGLGLCNKFEECQSACINVGLHAVYCEKGVCCCK</sequence>
<dbReference type="AlphaFoldDB" id="A0A445GW90"/>
<evidence type="ECO:0000256" key="1">
    <source>
        <dbReference type="SAM" id="SignalP"/>
    </source>
</evidence>
<organism evidence="2 3">
    <name type="scientific">Glycine soja</name>
    <name type="common">Wild soybean</name>
    <dbReference type="NCBI Taxonomy" id="3848"/>
    <lineage>
        <taxon>Eukaryota</taxon>
        <taxon>Viridiplantae</taxon>
        <taxon>Streptophyta</taxon>
        <taxon>Embryophyta</taxon>
        <taxon>Tracheophyta</taxon>
        <taxon>Spermatophyta</taxon>
        <taxon>Magnoliopsida</taxon>
        <taxon>eudicotyledons</taxon>
        <taxon>Gunneridae</taxon>
        <taxon>Pentapetalae</taxon>
        <taxon>rosids</taxon>
        <taxon>fabids</taxon>
        <taxon>Fabales</taxon>
        <taxon>Fabaceae</taxon>
        <taxon>Papilionoideae</taxon>
        <taxon>50 kb inversion clade</taxon>
        <taxon>NPAAA clade</taxon>
        <taxon>indigoferoid/millettioid clade</taxon>
        <taxon>Phaseoleae</taxon>
        <taxon>Glycine</taxon>
        <taxon>Glycine subgen. Soja</taxon>
    </lineage>
</organism>